<evidence type="ECO:0000313" key="1">
    <source>
        <dbReference type="EMBL" id="JAE00521.1"/>
    </source>
</evidence>
<reference evidence="1" key="2">
    <citation type="journal article" date="2015" name="Data Brief">
        <title>Shoot transcriptome of the giant reed, Arundo donax.</title>
        <authorList>
            <person name="Barrero R.A."/>
            <person name="Guerrero F.D."/>
            <person name="Moolhuijzen P."/>
            <person name="Goolsby J.A."/>
            <person name="Tidwell J."/>
            <person name="Bellgard S.E."/>
            <person name="Bellgard M.I."/>
        </authorList>
    </citation>
    <scope>NUCLEOTIDE SEQUENCE</scope>
    <source>
        <tissue evidence="1">Shoot tissue taken approximately 20 cm above the soil surface</tissue>
    </source>
</reference>
<dbReference type="EMBL" id="GBRH01197375">
    <property type="protein sequence ID" value="JAE00521.1"/>
    <property type="molecule type" value="Transcribed_RNA"/>
</dbReference>
<dbReference type="AlphaFoldDB" id="A0A0A9ERL1"/>
<sequence>MRPAGGGDGGEAGVEQ</sequence>
<accession>A0A0A9ERL1</accession>
<name>A0A0A9ERL1_ARUDO</name>
<reference evidence="1" key="1">
    <citation type="submission" date="2014-09" db="EMBL/GenBank/DDBJ databases">
        <authorList>
            <person name="Magalhaes I.L.F."/>
            <person name="Oliveira U."/>
            <person name="Santos F.R."/>
            <person name="Vidigal T.H.D.A."/>
            <person name="Brescovit A.D."/>
            <person name="Santos A.J."/>
        </authorList>
    </citation>
    <scope>NUCLEOTIDE SEQUENCE</scope>
    <source>
        <tissue evidence="1">Shoot tissue taken approximately 20 cm above the soil surface</tissue>
    </source>
</reference>
<protein>
    <submittedName>
        <fullName evidence="1">Uncharacterized protein</fullName>
    </submittedName>
</protein>
<organism evidence="1">
    <name type="scientific">Arundo donax</name>
    <name type="common">Giant reed</name>
    <name type="synonym">Donax arundinaceus</name>
    <dbReference type="NCBI Taxonomy" id="35708"/>
    <lineage>
        <taxon>Eukaryota</taxon>
        <taxon>Viridiplantae</taxon>
        <taxon>Streptophyta</taxon>
        <taxon>Embryophyta</taxon>
        <taxon>Tracheophyta</taxon>
        <taxon>Spermatophyta</taxon>
        <taxon>Magnoliopsida</taxon>
        <taxon>Liliopsida</taxon>
        <taxon>Poales</taxon>
        <taxon>Poaceae</taxon>
        <taxon>PACMAD clade</taxon>
        <taxon>Arundinoideae</taxon>
        <taxon>Arundineae</taxon>
        <taxon>Arundo</taxon>
    </lineage>
</organism>
<proteinExistence type="predicted"/>